<dbReference type="RefSeq" id="WP_368393294.1">
    <property type="nucleotide sequence ID" value="NZ_JBFRYC010000033.1"/>
</dbReference>
<dbReference type="PANTHER" id="PTHR34631">
    <property type="match status" value="1"/>
</dbReference>
<name>A0ABV3TQB6_9RHOB</name>
<feature type="domain" description="Transposase DDE" evidence="1">
    <location>
        <begin position="23"/>
        <end position="129"/>
    </location>
</feature>
<gene>
    <name evidence="2" type="ORF">AB4874_19695</name>
</gene>
<dbReference type="PANTHER" id="PTHR34631:SF3">
    <property type="entry name" value="ISSOD12 TRANSPOSASE TNPA_ISSOD12"/>
    <property type="match status" value="1"/>
</dbReference>
<reference evidence="2 3" key="1">
    <citation type="journal article" date="2011" name="Int. J. Syst. Evol. Microbiol.">
        <title>Zhongshania antarctica gen. nov., sp. nov. and Zhongshania guokunii sp. nov., gammaproteobacteria respectively isolated from coastal attached (fast) ice and surface seawater of the Antarctic.</title>
        <authorList>
            <person name="Li H.J."/>
            <person name="Zhang X.Y."/>
            <person name="Chen C.X."/>
            <person name="Zhang Y.J."/>
            <person name="Gao Z.M."/>
            <person name="Yu Y."/>
            <person name="Chen X.L."/>
            <person name="Chen B."/>
            <person name="Zhang Y.Z."/>
        </authorList>
    </citation>
    <scope>NUCLEOTIDE SEQUENCE [LARGE SCALE GENOMIC DNA]</scope>
    <source>
        <strain evidence="2 3">15-R06ZXC-3</strain>
    </source>
</reference>
<sequence length="323" mass="36597">MPKPSPTRYRTTNWSEYNAALRQRGSLSVWFDPDMVWHAGKTGKRGRPETFSDAAVQVCLTLKVLFGLPLRQTVGLVESLIRMAGLDWPVPDYSTLCRRQAWLGVQIPYRRSGKPLSLLIDSTGIKFRGVGEWLARKHGPSRRRQWRKVHIAMDTETGDIRAVEFTSSRQGDSPLLPDLLAQIPEGEEIATVTANGAYDTRRCHTAIIEHGADAVIPIRRNGRAWKEDCPAAVARNEILRATRHLGRALWKKWAGYHVRSRVEAHPLMVCMQTTAGQWMNRLKLFGERIMSRDPDRQTAEIQIRIAIMNRFSALGRAEIEAIA</sequence>
<evidence type="ECO:0000259" key="1">
    <source>
        <dbReference type="Pfam" id="PF13737"/>
    </source>
</evidence>
<dbReference type="InterPro" id="IPR053172">
    <property type="entry name" value="Tn903_transposase"/>
</dbReference>
<accession>A0ABV3TQB6</accession>
<organism evidence="2 3">
    <name type="scientific">Thioclava arctica</name>
    <dbReference type="NCBI Taxonomy" id="3238301"/>
    <lineage>
        <taxon>Bacteria</taxon>
        <taxon>Pseudomonadati</taxon>
        <taxon>Pseudomonadota</taxon>
        <taxon>Alphaproteobacteria</taxon>
        <taxon>Rhodobacterales</taxon>
        <taxon>Paracoccaceae</taxon>
        <taxon>Thioclava</taxon>
    </lineage>
</organism>
<dbReference type="InterPro" id="IPR053520">
    <property type="entry name" value="Transposase_Tn903"/>
</dbReference>
<evidence type="ECO:0000313" key="2">
    <source>
        <dbReference type="EMBL" id="MEX1663795.1"/>
    </source>
</evidence>
<proteinExistence type="predicted"/>
<keyword evidence="3" id="KW-1185">Reference proteome</keyword>
<dbReference type="NCBIfam" id="NF033579">
    <property type="entry name" value="transpos_IS5_2"/>
    <property type="match status" value="1"/>
</dbReference>
<evidence type="ECO:0000313" key="3">
    <source>
        <dbReference type="Proteomes" id="UP001557465"/>
    </source>
</evidence>
<dbReference type="InterPro" id="IPR025668">
    <property type="entry name" value="Tnp_DDE_dom"/>
</dbReference>
<dbReference type="EMBL" id="JBFRYC010000033">
    <property type="protein sequence ID" value="MEX1663795.1"/>
    <property type="molecule type" value="Genomic_DNA"/>
</dbReference>
<dbReference type="Proteomes" id="UP001557465">
    <property type="component" value="Unassembled WGS sequence"/>
</dbReference>
<dbReference type="Pfam" id="PF13737">
    <property type="entry name" value="DDE_Tnp_1_5"/>
    <property type="match status" value="1"/>
</dbReference>
<protein>
    <submittedName>
        <fullName evidence="2">IS5 family transposase</fullName>
    </submittedName>
</protein>
<comment type="caution">
    <text evidence="2">The sequence shown here is derived from an EMBL/GenBank/DDBJ whole genome shotgun (WGS) entry which is preliminary data.</text>
</comment>